<protein>
    <submittedName>
        <fullName evidence="3">Uncharacterized protein</fullName>
    </submittedName>
</protein>
<comment type="caution">
    <text evidence="3">The sequence shown here is derived from an EMBL/GenBank/DDBJ whole genome shotgun (WGS) entry which is preliminary data.</text>
</comment>
<dbReference type="PANTHER" id="PTHR11926">
    <property type="entry name" value="GLUCOSYL/GLUCURONOSYL TRANSFERASES"/>
    <property type="match status" value="1"/>
</dbReference>
<evidence type="ECO:0000256" key="1">
    <source>
        <dbReference type="ARBA" id="ARBA00009995"/>
    </source>
</evidence>
<dbReference type="GO" id="GO:0080044">
    <property type="term" value="F:quercetin 7-O-glucosyltransferase activity"/>
    <property type="evidence" value="ECO:0007669"/>
    <property type="project" value="TreeGrafter"/>
</dbReference>
<dbReference type="InterPro" id="IPR035595">
    <property type="entry name" value="UDP_glycos_trans_CS"/>
</dbReference>
<comment type="similarity">
    <text evidence="1">Belongs to the UDP-glycosyltransferase family.</text>
</comment>
<keyword evidence="4" id="KW-1185">Reference proteome</keyword>
<dbReference type="InterPro" id="IPR002213">
    <property type="entry name" value="UDP_glucos_trans"/>
</dbReference>
<dbReference type="Gene3D" id="3.40.50.2000">
    <property type="entry name" value="Glycogen Phosphorylase B"/>
    <property type="match status" value="4"/>
</dbReference>
<evidence type="ECO:0000313" key="4">
    <source>
        <dbReference type="Proteomes" id="UP000583929"/>
    </source>
</evidence>
<dbReference type="GO" id="GO:0080043">
    <property type="term" value="F:quercetin 3-O-glucosyltransferase activity"/>
    <property type="evidence" value="ECO:0007669"/>
    <property type="project" value="TreeGrafter"/>
</dbReference>
<reference evidence="3 4" key="1">
    <citation type="journal article" date="2020" name="bioRxiv">
        <title>Sequence and annotation of 42 cannabis genomes reveals extensive copy number variation in cannabinoid synthesis and pathogen resistance genes.</title>
        <authorList>
            <person name="Mckernan K.J."/>
            <person name="Helbert Y."/>
            <person name="Kane L.T."/>
            <person name="Ebling H."/>
            <person name="Zhang L."/>
            <person name="Liu B."/>
            <person name="Eaton Z."/>
            <person name="Mclaughlin S."/>
            <person name="Kingan S."/>
            <person name="Baybayan P."/>
            <person name="Concepcion G."/>
            <person name="Jordan M."/>
            <person name="Riva A."/>
            <person name="Barbazuk W."/>
            <person name="Harkins T."/>
        </authorList>
    </citation>
    <scope>NUCLEOTIDE SEQUENCE [LARGE SCALE GENOMIC DNA]</scope>
    <source>
        <strain evidence="4">cv. Jamaican Lion 4</strain>
        <tissue evidence="3">Leaf</tissue>
    </source>
</reference>
<dbReference type="PANTHER" id="PTHR11926:SF870">
    <property type="entry name" value="UDP-GLYCOSYLTRANSFERASE 75B1"/>
    <property type="match status" value="1"/>
</dbReference>
<keyword evidence="2" id="KW-0808">Transferase</keyword>
<accession>A0A7J6FV40</accession>
<dbReference type="AlphaFoldDB" id="A0A7J6FV40"/>
<dbReference type="Pfam" id="PF00201">
    <property type="entry name" value="UDPGT"/>
    <property type="match status" value="2"/>
</dbReference>
<sequence>MKPHFLIVAFPARGHINPALQLAKRLIHDHNSQITFVTTLFAYRSMIIQDLSSLQQNDMSFVPFSDGYDNGLADVADFDYYRAELSRLGSLALAELIAQKSYKCLVYTLGLPWVADVAAEQNIPVALLWVQAAVVFDVVYYYFHGFKEIIQENIENSFFKLSFLNLPHINFTIEDLPTFLDSKNSKFFLVEFFRTQFGKIDEGSNPKILVNTFDELEKEALSSIVGKNLSLIGIGPLVSCNRSLSFDVNDVVLWLNSKKKTTVVYVCFGSIVVLSKAQMEEIGKGLLGFGFPFIWVIREKKVKNDNEIVENDNDEELSCREELEKLGMIVPWCSQIEVLSNESIGCFVTHCGWNSTLEGLVSGVPMVAFPQWVDQTTNAKLIENVWKVGARVKPNEEGIVEGGEIKRCLELVMGLGGKENGVENGEEIRRNSKKWKDLAKEAIMVGGSSHKNLKALISTINPCLNLANQLIRVANAQVTFVTSVNAHRLIMTTHTVATTSNDLLSFAPFSDGYDEGVTDGKGFHDHFVEFKRRGWQAVGDILELGFKEGRPYTCLVYSILLTWAADVAATHNVPASMFWMQPATVFDVYYYYFHGHKEIICANTKNHSFSLSFPGIPLTMNLTDLPSLMVDSNYSYILTMIHEMYKDFEKESNNTKIILVNTFDELEPDALRAINKFNLIGIGPLITSKTSFSFRNYIEWLNTKPKKTVVYVSFGSILILKKQQMDEIAKGLLEFGHPFLWVIKEKNSSSKEGVHEDNIKNELSYKEELEKLGMIVPWCSQMEVLRNESLGCFVTHCGWNSTLESIVSGVPVVAFPQWTDQQTNAKLIEEMWKIGVRVKPDEDGIVKSEEIKRCLELVMSENENRTEIVKNVKKWQNLTKEAMREGGSSEKNLITFVKSIHQ</sequence>
<dbReference type="EMBL" id="JAATIQ010000167">
    <property type="protein sequence ID" value="KAF4374624.1"/>
    <property type="molecule type" value="Genomic_DNA"/>
</dbReference>
<dbReference type="CDD" id="cd03784">
    <property type="entry name" value="GT1_Gtf-like"/>
    <property type="match status" value="2"/>
</dbReference>
<dbReference type="Proteomes" id="UP000583929">
    <property type="component" value="Unassembled WGS sequence"/>
</dbReference>
<organism evidence="3 4">
    <name type="scientific">Cannabis sativa</name>
    <name type="common">Hemp</name>
    <name type="synonym">Marijuana</name>
    <dbReference type="NCBI Taxonomy" id="3483"/>
    <lineage>
        <taxon>Eukaryota</taxon>
        <taxon>Viridiplantae</taxon>
        <taxon>Streptophyta</taxon>
        <taxon>Embryophyta</taxon>
        <taxon>Tracheophyta</taxon>
        <taxon>Spermatophyta</taxon>
        <taxon>Magnoliopsida</taxon>
        <taxon>eudicotyledons</taxon>
        <taxon>Gunneridae</taxon>
        <taxon>Pentapetalae</taxon>
        <taxon>rosids</taxon>
        <taxon>fabids</taxon>
        <taxon>Rosales</taxon>
        <taxon>Cannabaceae</taxon>
        <taxon>Cannabis</taxon>
    </lineage>
</organism>
<proteinExistence type="inferred from homology"/>
<dbReference type="PROSITE" id="PS00375">
    <property type="entry name" value="UDPGT"/>
    <property type="match status" value="2"/>
</dbReference>
<dbReference type="SUPFAM" id="SSF53756">
    <property type="entry name" value="UDP-Glycosyltransferase/glycogen phosphorylase"/>
    <property type="match status" value="2"/>
</dbReference>
<gene>
    <name evidence="3" type="ORF">G4B88_004876</name>
</gene>
<evidence type="ECO:0000256" key="2">
    <source>
        <dbReference type="ARBA" id="ARBA00022679"/>
    </source>
</evidence>
<evidence type="ECO:0000313" key="3">
    <source>
        <dbReference type="EMBL" id="KAF4374624.1"/>
    </source>
</evidence>
<name>A0A7J6FV40_CANSA</name>
<dbReference type="FunFam" id="3.40.50.2000:FF:000019">
    <property type="entry name" value="Glycosyltransferase"/>
    <property type="match status" value="2"/>
</dbReference>